<proteinExistence type="predicted"/>
<protein>
    <submittedName>
        <fullName evidence="1">Uncharacterized protein</fullName>
    </submittedName>
</protein>
<dbReference type="AlphaFoldDB" id="A0AAX4J0D9"/>
<gene>
    <name evidence="1" type="ORF">CDEST_13897</name>
</gene>
<organism evidence="1 2">
    <name type="scientific">Colletotrichum destructivum</name>
    <dbReference type="NCBI Taxonomy" id="34406"/>
    <lineage>
        <taxon>Eukaryota</taxon>
        <taxon>Fungi</taxon>
        <taxon>Dikarya</taxon>
        <taxon>Ascomycota</taxon>
        <taxon>Pezizomycotina</taxon>
        <taxon>Sordariomycetes</taxon>
        <taxon>Hypocreomycetidae</taxon>
        <taxon>Glomerellales</taxon>
        <taxon>Glomerellaceae</taxon>
        <taxon>Colletotrichum</taxon>
        <taxon>Colletotrichum destructivum species complex</taxon>
    </lineage>
</organism>
<dbReference type="RefSeq" id="XP_062786104.1">
    <property type="nucleotide sequence ID" value="XM_062930053.1"/>
</dbReference>
<evidence type="ECO:0000313" key="1">
    <source>
        <dbReference type="EMBL" id="WQF88883.1"/>
    </source>
</evidence>
<dbReference type="KEGG" id="cdet:87950397"/>
<keyword evidence="2" id="KW-1185">Reference proteome</keyword>
<dbReference type="GeneID" id="87950397"/>
<reference evidence="2" key="1">
    <citation type="journal article" date="2023" name="bioRxiv">
        <title>Complete genome of the Medicago anthracnose fungus, Colletotrichum destructivum, reveals a mini-chromosome-like region within a core chromosome.</title>
        <authorList>
            <person name="Lapalu N."/>
            <person name="Simon A."/>
            <person name="Lu A."/>
            <person name="Plaumann P.-L."/>
            <person name="Amselem J."/>
            <person name="Pigne S."/>
            <person name="Auger A."/>
            <person name="Koch C."/>
            <person name="Dallery J.-F."/>
            <person name="O'Connell R.J."/>
        </authorList>
    </citation>
    <scope>NUCLEOTIDE SEQUENCE [LARGE SCALE GENOMIC DNA]</scope>
    <source>
        <strain evidence="2">CBS 520.97</strain>
    </source>
</reference>
<sequence length="131" mass="14376">MEKDGEIRVDLPRKPITQRARVVVATPEARRCSQLGRILASAYINIRTAETLPSGGVQSLSRIVLRAPRQAAQARGHNTATGAHQQRRRGFAVVQVDAHGIMRWNGSWFRRQPMGNASLGIRAAAGSQDEL</sequence>
<evidence type="ECO:0000313" key="2">
    <source>
        <dbReference type="Proteomes" id="UP001322277"/>
    </source>
</evidence>
<dbReference type="EMBL" id="CP137313">
    <property type="protein sequence ID" value="WQF88883.1"/>
    <property type="molecule type" value="Genomic_DNA"/>
</dbReference>
<dbReference type="Proteomes" id="UP001322277">
    <property type="component" value="Chromosome 9"/>
</dbReference>
<accession>A0AAX4J0D9</accession>
<name>A0AAX4J0D9_9PEZI</name>